<evidence type="ECO:0000256" key="1">
    <source>
        <dbReference type="ARBA" id="ARBA00004370"/>
    </source>
</evidence>
<keyword evidence="8 9" id="KW-0472">Membrane</keyword>
<dbReference type="HAMAP" id="MF_00422">
    <property type="entry name" value="SecE"/>
    <property type="match status" value="1"/>
</dbReference>
<keyword evidence="5 9" id="KW-0653">Protein transport</keyword>
<evidence type="ECO:0000256" key="5">
    <source>
        <dbReference type="ARBA" id="ARBA00022927"/>
    </source>
</evidence>
<evidence type="ECO:0000313" key="10">
    <source>
        <dbReference type="EMBL" id="GIU66152.1"/>
    </source>
</evidence>
<keyword evidence="7 9" id="KW-0811">Translocation</keyword>
<keyword evidence="11" id="KW-1185">Reference proteome</keyword>
<organism evidence="10 11">
    <name type="scientific">Candidatus Phycosocius spiralis</name>
    <dbReference type="NCBI Taxonomy" id="2815099"/>
    <lineage>
        <taxon>Bacteria</taxon>
        <taxon>Pseudomonadati</taxon>
        <taxon>Pseudomonadota</taxon>
        <taxon>Alphaproteobacteria</taxon>
        <taxon>Caulobacterales</taxon>
        <taxon>Caulobacterales incertae sedis</taxon>
        <taxon>Candidatus Phycosocius</taxon>
    </lineage>
</organism>
<proteinExistence type="inferred from homology"/>
<evidence type="ECO:0000313" key="11">
    <source>
        <dbReference type="Proteomes" id="UP001161064"/>
    </source>
</evidence>
<dbReference type="RefSeq" id="WP_284358619.1">
    <property type="nucleotide sequence ID" value="NZ_BPFZ01000001.1"/>
</dbReference>
<dbReference type="Proteomes" id="UP001161064">
    <property type="component" value="Unassembled WGS sequence"/>
</dbReference>
<evidence type="ECO:0000256" key="6">
    <source>
        <dbReference type="ARBA" id="ARBA00022989"/>
    </source>
</evidence>
<accession>A0ABQ4PT31</accession>
<keyword evidence="4 9" id="KW-0812">Transmembrane</keyword>
<comment type="caution">
    <text evidence="10">The sequence shown here is derived from an EMBL/GenBank/DDBJ whole genome shotgun (WGS) entry which is preliminary data.</text>
</comment>
<name>A0ABQ4PT31_9PROT</name>
<keyword evidence="2 9" id="KW-0813">Transport</keyword>
<comment type="function">
    <text evidence="9">Essential subunit of the Sec protein translocation channel SecYEG. Clamps together the 2 halves of SecY. May contact the channel plug during translocation.</text>
</comment>
<dbReference type="EMBL" id="BPFZ01000001">
    <property type="protein sequence ID" value="GIU66152.1"/>
    <property type="molecule type" value="Genomic_DNA"/>
</dbReference>
<evidence type="ECO:0000256" key="7">
    <source>
        <dbReference type="ARBA" id="ARBA00023010"/>
    </source>
</evidence>
<keyword evidence="3 9" id="KW-1003">Cell membrane</keyword>
<protein>
    <recommendedName>
        <fullName evidence="9">Protein translocase subunit SecE</fullName>
    </recommendedName>
</protein>
<reference evidence="10" key="2">
    <citation type="journal article" date="2023" name="ISME Commun">
        <title>Characterization of a bloom-associated alphaproteobacterial lineage, 'Candidatus Phycosocius': insights into freshwater algal-bacterial interactions.</title>
        <authorList>
            <person name="Tanabe Y."/>
            <person name="Yamaguchi H."/>
            <person name="Yoshida M."/>
            <person name="Kai A."/>
            <person name="Okazaki Y."/>
        </authorList>
    </citation>
    <scope>NUCLEOTIDE SEQUENCE</scope>
    <source>
        <strain evidence="10">BOTRYCO-1</strain>
    </source>
</reference>
<feature type="transmembrane region" description="Helical" evidence="9">
    <location>
        <begin position="51"/>
        <end position="72"/>
    </location>
</feature>
<dbReference type="PANTHER" id="PTHR33910:SF1">
    <property type="entry name" value="PROTEIN TRANSLOCASE SUBUNIT SECE"/>
    <property type="match status" value="1"/>
</dbReference>
<dbReference type="PANTHER" id="PTHR33910">
    <property type="entry name" value="PROTEIN TRANSLOCASE SUBUNIT SECE"/>
    <property type="match status" value="1"/>
</dbReference>
<evidence type="ECO:0000256" key="2">
    <source>
        <dbReference type="ARBA" id="ARBA00022448"/>
    </source>
</evidence>
<dbReference type="Pfam" id="PF00584">
    <property type="entry name" value="SecE"/>
    <property type="match status" value="1"/>
</dbReference>
<evidence type="ECO:0000256" key="4">
    <source>
        <dbReference type="ARBA" id="ARBA00022692"/>
    </source>
</evidence>
<evidence type="ECO:0000256" key="9">
    <source>
        <dbReference type="HAMAP-Rule" id="MF_00422"/>
    </source>
</evidence>
<comment type="subcellular location">
    <subcellularLocation>
        <location evidence="9">Cell membrane</location>
        <topology evidence="9">Single-pass membrane protein</topology>
    </subcellularLocation>
    <subcellularLocation>
        <location evidence="1">Membrane</location>
    </subcellularLocation>
</comment>
<comment type="similarity">
    <text evidence="9">Belongs to the SecE/SEC61-gamma family.</text>
</comment>
<dbReference type="InterPro" id="IPR001901">
    <property type="entry name" value="Translocase_SecE/Sec61-g"/>
</dbReference>
<keyword evidence="6 9" id="KW-1133">Transmembrane helix</keyword>
<dbReference type="InterPro" id="IPR038379">
    <property type="entry name" value="SecE_sf"/>
</dbReference>
<sequence>MHQYQIIMMAQAPTTPTPASKPAVKKTGLIQYFKEVRSEIRKVSWASRNETLVSTVFVFLMVVVAAIFFFLVDLALRSVVGFILGIGGGQ</sequence>
<evidence type="ECO:0000256" key="3">
    <source>
        <dbReference type="ARBA" id="ARBA00022475"/>
    </source>
</evidence>
<reference evidence="10" key="1">
    <citation type="submission" date="2021-05" db="EMBL/GenBank/DDBJ databases">
        <authorList>
            <person name="Tanabe Y."/>
        </authorList>
    </citation>
    <scope>NUCLEOTIDE SEQUENCE</scope>
    <source>
        <strain evidence="10">BOTRYCO-1</strain>
    </source>
</reference>
<dbReference type="Gene3D" id="1.20.5.1030">
    <property type="entry name" value="Preprotein translocase secy subunit"/>
    <property type="match status" value="1"/>
</dbReference>
<dbReference type="NCBIfam" id="TIGR00964">
    <property type="entry name" value="secE_bact"/>
    <property type="match status" value="1"/>
</dbReference>
<dbReference type="InterPro" id="IPR005807">
    <property type="entry name" value="SecE_bac"/>
</dbReference>
<gene>
    <name evidence="9" type="primary">secE</name>
    <name evidence="10" type="ORF">PsB1_0306</name>
</gene>
<comment type="subunit">
    <text evidence="9">Component of the Sec protein translocase complex. Heterotrimer consisting of SecY, SecE and SecG subunits. The heterotrimers can form oligomers, although 1 heterotrimer is thought to be able to translocate proteins. Interacts with the ribosome. Interacts with SecDF, and other proteins may be involved. Interacts with SecA.</text>
</comment>
<evidence type="ECO:0000256" key="8">
    <source>
        <dbReference type="ARBA" id="ARBA00023136"/>
    </source>
</evidence>